<reference evidence="4 5" key="1">
    <citation type="journal article" date="2019" name="Proc. Natl. Acad. Sci. U.S.A.">
        <title>Regulatory changes in pterin and carotenoid genes underlie balanced color polymorphisms in the wall lizard.</title>
        <authorList>
            <person name="Andrade P."/>
            <person name="Pinho C."/>
            <person name="Perez I de Lanuza G."/>
            <person name="Afonso S."/>
            <person name="Brejcha J."/>
            <person name="Rubin C.J."/>
            <person name="Wallerman O."/>
            <person name="Pereira P."/>
            <person name="Sabatino S.J."/>
            <person name="Bellati A."/>
            <person name="Pellitteri-Rosa D."/>
            <person name="Bosakova Z."/>
            <person name="Bunikis I."/>
            <person name="Carretero M.A."/>
            <person name="Feiner N."/>
            <person name="Marsik P."/>
            <person name="Pauperio F."/>
            <person name="Salvi D."/>
            <person name="Soler L."/>
            <person name="While G.M."/>
            <person name="Uller T."/>
            <person name="Font E."/>
            <person name="Andersson L."/>
            <person name="Carneiro M."/>
        </authorList>
    </citation>
    <scope>NUCLEOTIDE SEQUENCE</scope>
</reference>
<evidence type="ECO:0000313" key="5">
    <source>
        <dbReference type="Proteomes" id="UP000472272"/>
    </source>
</evidence>
<protein>
    <recommendedName>
        <fullName evidence="6">Protein EVI2A</fullName>
    </recommendedName>
</protein>
<dbReference type="GeneTree" id="ENSGT00390000003004"/>
<keyword evidence="2" id="KW-0812">Transmembrane</keyword>
<dbReference type="InterPro" id="IPR008608">
    <property type="entry name" value="Ectropic_vir_integratn_site_2A"/>
</dbReference>
<feature type="transmembrane region" description="Helical" evidence="2">
    <location>
        <begin position="136"/>
        <end position="162"/>
    </location>
</feature>
<dbReference type="Ensembl" id="ENSPMRT00000032482.1">
    <property type="protein sequence ID" value="ENSPMRP00000030627.1"/>
    <property type="gene ID" value="ENSPMRG00000019829.1"/>
</dbReference>
<keyword evidence="3" id="KW-0732">Signal</keyword>
<organism evidence="4 5">
    <name type="scientific">Podarcis muralis</name>
    <name type="common">Wall lizard</name>
    <name type="synonym">Lacerta muralis</name>
    <dbReference type="NCBI Taxonomy" id="64176"/>
    <lineage>
        <taxon>Eukaryota</taxon>
        <taxon>Metazoa</taxon>
        <taxon>Chordata</taxon>
        <taxon>Craniata</taxon>
        <taxon>Vertebrata</taxon>
        <taxon>Euteleostomi</taxon>
        <taxon>Lepidosauria</taxon>
        <taxon>Squamata</taxon>
        <taxon>Bifurcata</taxon>
        <taxon>Unidentata</taxon>
        <taxon>Episquamata</taxon>
        <taxon>Laterata</taxon>
        <taxon>Lacertibaenia</taxon>
        <taxon>Lacertidae</taxon>
        <taxon>Podarcis</taxon>
    </lineage>
</organism>
<feature type="region of interest" description="Disordered" evidence="1">
    <location>
        <begin position="210"/>
        <end position="252"/>
    </location>
</feature>
<dbReference type="Proteomes" id="UP000472272">
    <property type="component" value="Chromosome 15"/>
</dbReference>
<evidence type="ECO:0000313" key="4">
    <source>
        <dbReference type="Ensembl" id="ENSPMRP00000030627.1"/>
    </source>
</evidence>
<feature type="chain" id="PRO_5025400845" description="Protein EVI2A" evidence="3">
    <location>
        <begin position="20"/>
        <end position="252"/>
    </location>
</feature>
<evidence type="ECO:0000256" key="2">
    <source>
        <dbReference type="SAM" id="Phobius"/>
    </source>
</evidence>
<reference evidence="4" key="2">
    <citation type="submission" date="2025-08" db="UniProtKB">
        <authorList>
            <consortium name="Ensembl"/>
        </authorList>
    </citation>
    <scope>IDENTIFICATION</scope>
</reference>
<feature type="compositionally biased region" description="Basic and acidic residues" evidence="1">
    <location>
        <begin position="216"/>
        <end position="236"/>
    </location>
</feature>
<sequence>MELGFLWWAILLFHIEVRADTTTALLTTTETPTVPTTQTPTHTSGALTTLPLGETSTYTTQISTFESTSTTQPTTFSWTSTSQSSSETSTAPQMPSTLAPEVPPSPYTVTGTDQELATPSQDQMKAELCEENSKRLILICLIIIGVLIFICVCLLVATVAMANKISYMKKRQPSKRPLRSNGDFLTTNSLWPAGLETLQRMTNEAAAAEMMAQRTGSERTKAGQGKTGEKLSRCEAGRGNVPLAPTQNNKDG</sequence>
<reference evidence="4" key="3">
    <citation type="submission" date="2025-09" db="UniProtKB">
        <authorList>
            <consortium name="Ensembl"/>
        </authorList>
    </citation>
    <scope>IDENTIFICATION</scope>
</reference>
<keyword evidence="2" id="KW-1133">Transmembrane helix</keyword>
<proteinExistence type="predicted"/>
<feature type="region of interest" description="Disordered" evidence="1">
    <location>
        <begin position="70"/>
        <end position="102"/>
    </location>
</feature>
<dbReference type="GO" id="GO:0016020">
    <property type="term" value="C:membrane"/>
    <property type="evidence" value="ECO:0007669"/>
    <property type="project" value="InterPro"/>
</dbReference>
<dbReference type="PANTHER" id="PTHR15568">
    <property type="entry name" value="ECOTROPIC VIRAL INTEGRATION SITE 2A"/>
    <property type="match status" value="1"/>
</dbReference>
<feature type="compositionally biased region" description="Low complexity" evidence="1">
    <location>
        <begin position="70"/>
        <end position="90"/>
    </location>
</feature>
<keyword evidence="5" id="KW-1185">Reference proteome</keyword>
<dbReference type="OMA" id="NSLWPIG"/>
<feature type="signal peptide" evidence="3">
    <location>
        <begin position="1"/>
        <end position="19"/>
    </location>
</feature>
<evidence type="ECO:0000256" key="1">
    <source>
        <dbReference type="SAM" id="MobiDB-lite"/>
    </source>
</evidence>
<evidence type="ECO:0000256" key="3">
    <source>
        <dbReference type="SAM" id="SignalP"/>
    </source>
</evidence>
<accession>A0A670K760</accession>
<name>A0A670K760_PODMU</name>
<dbReference type="PANTHER" id="PTHR15568:SF0">
    <property type="entry name" value="PROTEIN EVI2A"/>
    <property type="match status" value="1"/>
</dbReference>
<dbReference type="AlphaFoldDB" id="A0A670K760"/>
<dbReference type="Pfam" id="PF05399">
    <property type="entry name" value="EVI2A"/>
    <property type="match status" value="1"/>
</dbReference>
<evidence type="ECO:0008006" key="6">
    <source>
        <dbReference type="Google" id="ProtNLM"/>
    </source>
</evidence>
<keyword evidence="2" id="KW-0472">Membrane</keyword>